<protein>
    <submittedName>
        <fullName evidence="1">Retrotrans gag domain-containing protein</fullName>
    </submittedName>
</protein>
<organism evidence="1 2">
    <name type="scientific">Abeliophyllum distichum</name>
    <dbReference type="NCBI Taxonomy" id="126358"/>
    <lineage>
        <taxon>Eukaryota</taxon>
        <taxon>Viridiplantae</taxon>
        <taxon>Streptophyta</taxon>
        <taxon>Embryophyta</taxon>
        <taxon>Tracheophyta</taxon>
        <taxon>Spermatophyta</taxon>
        <taxon>Magnoliopsida</taxon>
        <taxon>eudicotyledons</taxon>
        <taxon>Gunneridae</taxon>
        <taxon>Pentapetalae</taxon>
        <taxon>asterids</taxon>
        <taxon>lamiids</taxon>
        <taxon>Lamiales</taxon>
        <taxon>Oleaceae</taxon>
        <taxon>Forsythieae</taxon>
        <taxon>Abeliophyllum</taxon>
    </lineage>
</organism>
<gene>
    <name evidence="1" type="ORF">Adt_39245</name>
</gene>
<evidence type="ECO:0000313" key="1">
    <source>
        <dbReference type="EMBL" id="KAL2471109.1"/>
    </source>
</evidence>
<dbReference type="AlphaFoldDB" id="A0ABD1Q4I8"/>
<name>A0ABD1Q4I8_9LAMI</name>
<reference evidence="2" key="1">
    <citation type="submission" date="2024-07" db="EMBL/GenBank/DDBJ databases">
        <title>Two chromosome-level genome assemblies of Korean endemic species Abeliophyllum distichum and Forsythia ovata (Oleaceae).</title>
        <authorList>
            <person name="Jang H."/>
        </authorList>
    </citation>
    <scope>NUCLEOTIDE SEQUENCE [LARGE SCALE GENOMIC DNA]</scope>
</reference>
<keyword evidence="2" id="KW-1185">Reference proteome</keyword>
<dbReference type="EMBL" id="JBFOLK010000012">
    <property type="protein sequence ID" value="KAL2471109.1"/>
    <property type="molecule type" value="Genomic_DNA"/>
</dbReference>
<proteinExistence type="predicted"/>
<comment type="caution">
    <text evidence="1">The sequence shown here is derived from an EMBL/GenBank/DDBJ whole genome shotgun (WGS) entry which is preliminary data.</text>
</comment>
<evidence type="ECO:0000313" key="2">
    <source>
        <dbReference type="Proteomes" id="UP001604336"/>
    </source>
</evidence>
<sequence>MLIANKIDKCRRFEGGLRIDLVTPADHKDFGKLVEVALRVEQCISDTRGHKEQMIARCSSSQIGTWPYRGYRNDAANDLHADRLAETLEALLQRQQNADRFSIERVKRLGAGAFNGKGDPLDGDNWMTQLERVFDVMEYPEEKKLCLATFLLVKERMIGG</sequence>
<accession>A0ABD1Q4I8</accession>
<dbReference type="Proteomes" id="UP001604336">
    <property type="component" value="Unassembled WGS sequence"/>
</dbReference>